<evidence type="ECO:0000256" key="8">
    <source>
        <dbReference type="ARBA" id="ARBA00023288"/>
    </source>
</evidence>
<keyword evidence="11" id="KW-1185">Reference proteome</keyword>
<evidence type="ECO:0000256" key="5">
    <source>
        <dbReference type="ARBA" id="ARBA00023136"/>
    </source>
</evidence>
<dbReference type="Proteomes" id="UP001152320">
    <property type="component" value="Chromosome 18"/>
</dbReference>
<sequence>MKNPKTSNCLNWSTMGQLCQENIIIILLSLSLAINCVRGSSDPIFAYGNATPFPDAIKCYTCEDKSNNQECNRKAYDLFCAEGTKYCYTRHHLDHETGESFKVTKKCAIKDICSPHVVGCTMTGVENTKVCISCCEGSLCNIDVPVNESTAIFTMITPYNSGMRYTGNLYLILLPLLIIAYVFRIL</sequence>
<organism evidence="10 11">
    <name type="scientific">Holothuria leucospilota</name>
    <name type="common">Black long sea cucumber</name>
    <name type="synonym">Mertensiothuria leucospilota</name>
    <dbReference type="NCBI Taxonomy" id="206669"/>
    <lineage>
        <taxon>Eukaryota</taxon>
        <taxon>Metazoa</taxon>
        <taxon>Echinodermata</taxon>
        <taxon>Eleutherozoa</taxon>
        <taxon>Echinozoa</taxon>
        <taxon>Holothuroidea</taxon>
        <taxon>Aspidochirotacea</taxon>
        <taxon>Aspidochirotida</taxon>
        <taxon>Holothuriidae</taxon>
        <taxon>Holothuria</taxon>
    </lineage>
</organism>
<evidence type="ECO:0000256" key="3">
    <source>
        <dbReference type="ARBA" id="ARBA00022622"/>
    </source>
</evidence>
<keyword evidence="5 9" id="KW-0472">Membrane</keyword>
<evidence type="ECO:0000256" key="6">
    <source>
        <dbReference type="ARBA" id="ARBA00023157"/>
    </source>
</evidence>
<evidence type="ECO:0000256" key="9">
    <source>
        <dbReference type="SAM" id="Phobius"/>
    </source>
</evidence>
<dbReference type="EMBL" id="JAIZAY010000018">
    <property type="protein sequence ID" value="KAJ8024531.1"/>
    <property type="molecule type" value="Genomic_DNA"/>
</dbReference>
<keyword evidence="9" id="KW-0812">Transmembrane</keyword>
<keyword evidence="7" id="KW-0325">Glycoprotein</keyword>
<dbReference type="Gene3D" id="2.10.60.10">
    <property type="entry name" value="CD59"/>
    <property type="match status" value="1"/>
</dbReference>
<protein>
    <submittedName>
        <fullName evidence="10">Ly6/PLAUR domain-containing protein 6</fullName>
    </submittedName>
</protein>
<accession>A0A9Q1BE78</accession>
<evidence type="ECO:0000256" key="7">
    <source>
        <dbReference type="ARBA" id="ARBA00023180"/>
    </source>
</evidence>
<comment type="subcellular location">
    <subcellularLocation>
        <location evidence="1">Cell membrane</location>
        <topology evidence="1">Lipid-anchor</topology>
        <topology evidence="1">GPI-anchor</topology>
    </subcellularLocation>
</comment>
<keyword evidence="2" id="KW-1003">Cell membrane</keyword>
<evidence type="ECO:0000313" key="11">
    <source>
        <dbReference type="Proteomes" id="UP001152320"/>
    </source>
</evidence>
<dbReference type="InterPro" id="IPR039457">
    <property type="entry name" value="LYPD6-like"/>
</dbReference>
<dbReference type="InterPro" id="IPR045860">
    <property type="entry name" value="Snake_toxin-like_sf"/>
</dbReference>
<proteinExistence type="predicted"/>
<keyword evidence="8" id="KW-0449">Lipoprotein</keyword>
<feature type="transmembrane region" description="Helical" evidence="9">
    <location>
        <begin position="165"/>
        <end position="183"/>
    </location>
</feature>
<dbReference type="AlphaFoldDB" id="A0A9Q1BE78"/>
<evidence type="ECO:0000256" key="2">
    <source>
        <dbReference type="ARBA" id="ARBA00022475"/>
    </source>
</evidence>
<gene>
    <name evidence="10" type="ORF">HOLleu_34464</name>
</gene>
<keyword evidence="9" id="KW-1133">Transmembrane helix</keyword>
<keyword evidence="4" id="KW-0732">Signal</keyword>
<evidence type="ECO:0000256" key="1">
    <source>
        <dbReference type="ARBA" id="ARBA00004609"/>
    </source>
</evidence>
<dbReference type="SUPFAM" id="SSF57302">
    <property type="entry name" value="Snake toxin-like"/>
    <property type="match status" value="1"/>
</dbReference>
<evidence type="ECO:0000313" key="10">
    <source>
        <dbReference type="EMBL" id="KAJ8024531.1"/>
    </source>
</evidence>
<dbReference type="PANTHER" id="PTHR31171:SF3">
    <property type="entry name" value="LY6_PLAUR DOMAIN-CONTAINING PROTEIN 6B"/>
    <property type="match status" value="1"/>
</dbReference>
<comment type="caution">
    <text evidence="10">The sequence shown here is derived from an EMBL/GenBank/DDBJ whole genome shotgun (WGS) entry which is preliminary data.</text>
</comment>
<dbReference type="OrthoDB" id="6149028at2759"/>
<dbReference type="GO" id="GO:0005886">
    <property type="term" value="C:plasma membrane"/>
    <property type="evidence" value="ECO:0007669"/>
    <property type="project" value="UniProtKB-SubCell"/>
</dbReference>
<dbReference type="GO" id="GO:0098552">
    <property type="term" value="C:side of membrane"/>
    <property type="evidence" value="ECO:0007669"/>
    <property type="project" value="UniProtKB-KW"/>
</dbReference>
<keyword evidence="3" id="KW-0336">GPI-anchor</keyword>
<evidence type="ECO:0000256" key="4">
    <source>
        <dbReference type="ARBA" id="ARBA00022729"/>
    </source>
</evidence>
<reference evidence="10" key="1">
    <citation type="submission" date="2021-10" db="EMBL/GenBank/DDBJ databases">
        <title>Tropical sea cucumber genome reveals ecological adaptation and Cuvierian tubules defense mechanism.</title>
        <authorList>
            <person name="Chen T."/>
        </authorList>
    </citation>
    <scope>NUCLEOTIDE SEQUENCE</scope>
    <source>
        <strain evidence="10">Nanhai2018</strain>
        <tissue evidence="10">Muscle</tissue>
    </source>
</reference>
<name>A0A9Q1BE78_HOLLE</name>
<dbReference type="GO" id="GO:0030548">
    <property type="term" value="F:acetylcholine receptor regulator activity"/>
    <property type="evidence" value="ECO:0007669"/>
    <property type="project" value="InterPro"/>
</dbReference>
<keyword evidence="6" id="KW-1015">Disulfide bond</keyword>
<dbReference type="PANTHER" id="PTHR31171">
    <property type="entry name" value="LY6/PLAUR DOMAIN-CONTAINING PROTEIN 6"/>
    <property type="match status" value="1"/>
</dbReference>
<dbReference type="Pfam" id="PF16975">
    <property type="entry name" value="UPAR_LY6_2"/>
    <property type="match status" value="1"/>
</dbReference>